<dbReference type="STRING" id="91928.A0A0D2ATM7"/>
<evidence type="ECO:0000313" key="2">
    <source>
        <dbReference type="EMBL" id="KIW10073.1"/>
    </source>
</evidence>
<dbReference type="SUPFAM" id="SSF51735">
    <property type="entry name" value="NAD(P)-binding Rossmann-fold domains"/>
    <property type="match status" value="1"/>
</dbReference>
<dbReference type="AlphaFoldDB" id="A0A0D2ATM7"/>
<dbReference type="Proteomes" id="UP000053328">
    <property type="component" value="Unassembled WGS sequence"/>
</dbReference>
<dbReference type="RefSeq" id="XP_016230289.1">
    <property type="nucleotide sequence ID" value="XM_016385345.1"/>
</dbReference>
<feature type="domain" description="PRISE-like Rossmann-fold" evidence="1">
    <location>
        <begin position="7"/>
        <end position="384"/>
    </location>
</feature>
<gene>
    <name evidence="2" type="ORF">PV08_11033</name>
</gene>
<dbReference type="Pfam" id="PF22917">
    <property type="entry name" value="PRISE"/>
    <property type="match status" value="1"/>
</dbReference>
<evidence type="ECO:0000259" key="1">
    <source>
        <dbReference type="Pfam" id="PF22917"/>
    </source>
</evidence>
<dbReference type="EMBL" id="KN847500">
    <property type="protein sequence ID" value="KIW10073.1"/>
    <property type="molecule type" value="Genomic_DNA"/>
</dbReference>
<protein>
    <recommendedName>
        <fullName evidence="1">PRISE-like Rossmann-fold domain-containing protein</fullName>
    </recommendedName>
</protein>
<dbReference type="InterPro" id="IPR036291">
    <property type="entry name" value="NAD(P)-bd_dom_sf"/>
</dbReference>
<dbReference type="InterPro" id="IPR055222">
    <property type="entry name" value="PRISE-like_Rossmann-fold"/>
</dbReference>
<dbReference type="HOGENOM" id="CLU_030125_2_0_1"/>
<reference evidence="2 3" key="1">
    <citation type="submission" date="2015-01" db="EMBL/GenBank/DDBJ databases">
        <title>The Genome Sequence of Exophiala spinifera CBS89968.</title>
        <authorList>
            <consortium name="The Broad Institute Genomics Platform"/>
            <person name="Cuomo C."/>
            <person name="de Hoog S."/>
            <person name="Gorbushina A."/>
            <person name="Stielow B."/>
            <person name="Teixiera M."/>
            <person name="Abouelleil A."/>
            <person name="Chapman S.B."/>
            <person name="Priest M."/>
            <person name="Young S.K."/>
            <person name="Wortman J."/>
            <person name="Nusbaum C."/>
            <person name="Birren B."/>
        </authorList>
    </citation>
    <scope>NUCLEOTIDE SEQUENCE [LARGE SCALE GENOMIC DNA]</scope>
    <source>
        <strain evidence="2 3">CBS 89968</strain>
    </source>
</reference>
<dbReference type="PANTHER" id="PTHR32487">
    <property type="entry name" value="3-OXO-DELTA(4,5)-STEROID 5-BETA-REDUCTASE"/>
    <property type="match status" value="1"/>
</dbReference>
<proteinExistence type="predicted"/>
<dbReference type="VEuPathDB" id="FungiDB:PV08_11033"/>
<dbReference type="Gene3D" id="3.40.50.720">
    <property type="entry name" value="NAD(P)-binding Rossmann-like Domain"/>
    <property type="match status" value="1"/>
</dbReference>
<keyword evidence="3" id="KW-1185">Reference proteome</keyword>
<dbReference type="CDD" id="cd08948">
    <property type="entry name" value="5beta-POR_like_SDR_a"/>
    <property type="match status" value="1"/>
</dbReference>
<sequence>MSTKNHALIFGSSGISGWALVKECLSYPTPGTFSKITALSNRSLSTVDTQWPNDSRLQLDSGIDLTGPVDIVIETLKEKVEGIETVTHVFLLVYLDPGEDKQALVNANTTLIRTAVNAVQVVSPCVKSFILQTGGKVYGLERPDAVKITTPLKESYPRIPKPIADEIFYYSQYDVLDSLSKGASWTFTEIRPDAMIGFVPGTNVMNLAQGLAFYLSLYRQVRGAGAEVPFPGAEHGYRHKHTDTFQDIAARMEIYAALNPEKCGNGKVFNIANGDVVTWADKWARICAYFGLKGVAPKDTFEAPSEFVKKNINVWNDLTQKKDLKPSQPESYYWPFLDVMMNKAFFDRDYDLSAARAVGFNETIDTVQAYHIAFDRMRAARVIP</sequence>
<dbReference type="GeneID" id="27338116"/>
<organism evidence="2 3">
    <name type="scientific">Exophiala spinifera</name>
    <dbReference type="NCBI Taxonomy" id="91928"/>
    <lineage>
        <taxon>Eukaryota</taxon>
        <taxon>Fungi</taxon>
        <taxon>Dikarya</taxon>
        <taxon>Ascomycota</taxon>
        <taxon>Pezizomycotina</taxon>
        <taxon>Eurotiomycetes</taxon>
        <taxon>Chaetothyriomycetidae</taxon>
        <taxon>Chaetothyriales</taxon>
        <taxon>Herpotrichiellaceae</taxon>
        <taxon>Exophiala</taxon>
    </lineage>
</organism>
<name>A0A0D2ATM7_9EURO</name>
<dbReference type="OrthoDB" id="1731983at2759"/>
<accession>A0A0D2ATM7</accession>
<evidence type="ECO:0000313" key="3">
    <source>
        <dbReference type="Proteomes" id="UP000053328"/>
    </source>
</evidence>
<dbReference type="PANTHER" id="PTHR32487:SF8">
    <property type="entry name" value="NAD-DEPENDENT EPIMERASE_DEHYDRATASE DOMAIN-CONTAINING PROTEIN"/>
    <property type="match status" value="1"/>
</dbReference>